<reference evidence="2" key="1">
    <citation type="submission" date="2018-02" db="EMBL/GenBank/DDBJ databases">
        <title>Rhizophora mucronata_Transcriptome.</title>
        <authorList>
            <person name="Meera S.P."/>
            <person name="Sreeshan A."/>
            <person name="Augustine A."/>
        </authorList>
    </citation>
    <scope>NUCLEOTIDE SEQUENCE</scope>
    <source>
        <tissue evidence="2">Leaf</tissue>
    </source>
</reference>
<protein>
    <submittedName>
        <fullName evidence="2">Uncharacterized protein</fullName>
    </submittedName>
</protein>
<dbReference type="AlphaFoldDB" id="A0A2P2P590"/>
<evidence type="ECO:0000256" key="1">
    <source>
        <dbReference type="SAM" id="MobiDB-lite"/>
    </source>
</evidence>
<feature type="region of interest" description="Disordered" evidence="1">
    <location>
        <begin position="1"/>
        <end position="37"/>
    </location>
</feature>
<proteinExistence type="predicted"/>
<evidence type="ECO:0000313" key="2">
    <source>
        <dbReference type="EMBL" id="MBX49900.1"/>
    </source>
</evidence>
<name>A0A2P2P590_RHIMU</name>
<sequence length="37" mass="4288">MFRAKSSPNSRPNTLSPKMNSNNRCEMQKQTPPKSYM</sequence>
<dbReference type="EMBL" id="GGEC01069416">
    <property type="protein sequence ID" value="MBX49900.1"/>
    <property type="molecule type" value="Transcribed_RNA"/>
</dbReference>
<accession>A0A2P2P590</accession>
<organism evidence="2">
    <name type="scientific">Rhizophora mucronata</name>
    <name type="common">Asiatic mangrove</name>
    <dbReference type="NCBI Taxonomy" id="61149"/>
    <lineage>
        <taxon>Eukaryota</taxon>
        <taxon>Viridiplantae</taxon>
        <taxon>Streptophyta</taxon>
        <taxon>Embryophyta</taxon>
        <taxon>Tracheophyta</taxon>
        <taxon>Spermatophyta</taxon>
        <taxon>Magnoliopsida</taxon>
        <taxon>eudicotyledons</taxon>
        <taxon>Gunneridae</taxon>
        <taxon>Pentapetalae</taxon>
        <taxon>rosids</taxon>
        <taxon>fabids</taxon>
        <taxon>Malpighiales</taxon>
        <taxon>Rhizophoraceae</taxon>
        <taxon>Rhizophora</taxon>
    </lineage>
</organism>